<keyword evidence="2" id="KW-1185">Reference proteome</keyword>
<protein>
    <submittedName>
        <fullName evidence="1">Uncharacterized protein</fullName>
    </submittedName>
</protein>
<dbReference type="AlphaFoldDB" id="A0A1V3JQ31"/>
<dbReference type="Proteomes" id="UP000188602">
    <property type="component" value="Unassembled WGS sequence"/>
</dbReference>
<name>A0A1V3JQ31_9PAST</name>
<dbReference type="STRING" id="1907939.BKL49_05030"/>
<evidence type="ECO:0000313" key="1">
    <source>
        <dbReference type="EMBL" id="OOF58907.1"/>
    </source>
</evidence>
<dbReference type="EMBL" id="MLHQ01000011">
    <property type="protein sequence ID" value="OOF58907.1"/>
    <property type="molecule type" value="Genomic_DNA"/>
</dbReference>
<proteinExistence type="predicted"/>
<sequence length="86" mass="9742">MKTFNLEQALQGAPVRLNNGFKAYVFADVSNLAPGDLYPIIGGYAYEVRTFNGEPRKFVFGDERWTKKGEASKVNHHFNIAGMWED</sequence>
<accession>A0A1V3JQ31</accession>
<organism evidence="1 2">
    <name type="scientific">Rodentibacter myodis</name>
    <dbReference type="NCBI Taxonomy" id="1907939"/>
    <lineage>
        <taxon>Bacteria</taxon>
        <taxon>Pseudomonadati</taxon>
        <taxon>Pseudomonadota</taxon>
        <taxon>Gammaproteobacteria</taxon>
        <taxon>Pasteurellales</taxon>
        <taxon>Pasteurellaceae</taxon>
        <taxon>Rodentibacter</taxon>
    </lineage>
</organism>
<reference evidence="1 2" key="1">
    <citation type="submission" date="2016-10" db="EMBL/GenBank/DDBJ databases">
        <title>Rodentibacter gen. nov. and new species.</title>
        <authorList>
            <person name="Christensen H."/>
        </authorList>
    </citation>
    <scope>NUCLEOTIDE SEQUENCE [LARGE SCALE GENOMIC DNA]</scope>
    <source>
        <strain evidence="1 2">Ac151</strain>
    </source>
</reference>
<dbReference type="OrthoDB" id="5690652at2"/>
<comment type="caution">
    <text evidence="1">The sequence shown here is derived from an EMBL/GenBank/DDBJ whole genome shotgun (WGS) entry which is preliminary data.</text>
</comment>
<evidence type="ECO:0000313" key="2">
    <source>
        <dbReference type="Proteomes" id="UP000188602"/>
    </source>
</evidence>
<gene>
    <name evidence="1" type="ORF">BKL49_05030</name>
</gene>